<dbReference type="EMBL" id="JAAAHW010009468">
    <property type="protein sequence ID" value="KAF9940288.1"/>
    <property type="molecule type" value="Genomic_DNA"/>
</dbReference>
<dbReference type="AlphaFoldDB" id="A0A9P6IN91"/>
<dbReference type="GO" id="GO:0003690">
    <property type="term" value="F:double-stranded DNA binding"/>
    <property type="evidence" value="ECO:0007669"/>
    <property type="project" value="InterPro"/>
</dbReference>
<dbReference type="InterPro" id="IPR036388">
    <property type="entry name" value="WH-like_DNA-bd_sf"/>
</dbReference>
<dbReference type="GO" id="GO:0003723">
    <property type="term" value="F:RNA binding"/>
    <property type="evidence" value="ECO:0007669"/>
    <property type="project" value="InterPro"/>
</dbReference>
<reference evidence="3" key="1">
    <citation type="journal article" date="2020" name="Fungal Divers.">
        <title>Resolving the Mortierellaceae phylogeny through synthesis of multi-gene phylogenetics and phylogenomics.</title>
        <authorList>
            <person name="Vandepol N."/>
            <person name="Liber J."/>
            <person name="Desiro A."/>
            <person name="Na H."/>
            <person name="Kennedy M."/>
            <person name="Barry K."/>
            <person name="Grigoriev I.V."/>
            <person name="Miller A.N."/>
            <person name="O'Donnell K."/>
            <person name="Stajich J.E."/>
            <person name="Bonito G."/>
        </authorList>
    </citation>
    <scope>NUCLEOTIDE SEQUENCE</scope>
    <source>
        <strain evidence="3">MES-2147</strain>
    </source>
</reference>
<sequence length="450" mass="51874">MVELLVLLILTTQDSLMQEVRNFIREASGAFSRKDSNGICSLIMLDEGNPNLQQLQSALYNMTEDSIRTIVQKETKIESRQIKDFISHYLIFTIASCLNKPSMADVYELLSSCYGTFLSFYMPADAQWLTALLMNLSYSLIDWAILADQENPHAKELRISDAAAKHLSRAFNIVISDKVPNELEESKKMALYYLANLMFRVYFKLKSTRLMPTMIANISKAGVELSQYPMNQQVTHHYYLGRYHLYQLDLRRAERELSFAFRNCPIPSQDEETDRVIYNNSRLILMYLTACRLCLGRVPSGELLQAYDLHTYFTPLVTAVQFGNLALLRQTLTTPDLMFWFVRKEIYLLLKEKLTVLCWRSLIRRICLVSRRPTDPPQMRVQLGALLHIARTLTGDETYDIFDVECITASLLDQGYIKGYIHSQKKILVLGKTNPFPTIYTVEVIEEVLS</sequence>
<keyword evidence="4" id="KW-1185">Reference proteome</keyword>
<comment type="caution">
    <text evidence="3">The sequence shown here is derived from an EMBL/GenBank/DDBJ whole genome shotgun (WGS) entry which is preliminary data.</text>
</comment>
<dbReference type="GO" id="GO:0016973">
    <property type="term" value="P:poly(A)+ mRNA export from nucleus"/>
    <property type="evidence" value="ECO:0007669"/>
    <property type="project" value="TreeGrafter"/>
</dbReference>
<keyword evidence="1" id="KW-0732">Signal</keyword>
<dbReference type="PANTHER" id="PTHR12732:SF8">
    <property type="entry name" value="NUCLEAR MRNA EXPORT PROTEIN THP1"/>
    <property type="match status" value="1"/>
</dbReference>
<dbReference type="SMART" id="SM00753">
    <property type="entry name" value="PAM"/>
    <property type="match status" value="1"/>
</dbReference>
<dbReference type="Gene3D" id="1.10.10.10">
    <property type="entry name" value="Winged helix-like DNA-binding domain superfamily/Winged helix DNA-binding domain"/>
    <property type="match status" value="1"/>
</dbReference>
<dbReference type="InterPro" id="IPR045114">
    <property type="entry name" value="Csn12-like"/>
</dbReference>
<dbReference type="OrthoDB" id="5404651at2759"/>
<accession>A0A9P6IN91</accession>
<proteinExistence type="predicted"/>
<dbReference type="PROSITE" id="PS50250">
    <property type="entry name" value="PCI"/>
    <property type="match status" value="1"/>
</dbReference>
<gene>
    <name evidence="3" type="ORF">BGZ65_007544</name>
</gene>
<dbReference type="GO" id="GO:0000973">
    <property type="term" value="P:post-transcriptional tethering of RNA polymerase II gene DNA at nuclear periphery"/>
    <property type="evidence" value="ECO:0007669"/>
    <property type="project" value="TreeGrafter"/>
</dbReference>
<feature type="domain" description="PCI" evidence="2">
    <location>
        <begin position="234"/>
        <end position="435"/>
    </location>
</feature>
<dbReference type="PANTHER" id="PTHR12732">
    <property type="entry name" value="UNCHARACTERIZED PROTEASOME COMPONENT REGION PCI-CONTAINING"/>
    <property type="match status" value="1"/>
</dbReference>
<feature type="signal peptide" evidence="1">
    <location>
        <begin position="1"/>
        <end position="17"/>
    </location>
</feature>
<evidence type="ECO:0000256" key="1">
    <source>
        <dbReference type="SAM" id="SignalP"/>
    </source>
</evidence>
<evidence type="ECO:0000259" key="2">
    <source>
        <dbReference type="PROSITE" id="PS50250"/>
    </source>
</evidence>
<organism evidence="3 4">
    <name type="scientific">Modicella reniformis</name>
    <dbReference type="NCBI Taxonomy" id="1440133"/>
    <lineage>
        <taxon>Eukaryota</taxon>
        <taxon>Fungi</taxon>
        <taxon>Fungi incertae sedis</taxon>
        <taxon>Mucoromycota</taxon>
        <taxon>Mortierellomycotina</taxon>
        <taxon>Mortierellomycetes</taxon>
        <taxon>Mortierellales</taxon>
        <taxon>Mortierellaceae</taxon>
        <taxon>Modicella</taxon>
    </lineage>
</organism>
<dbReference type="InterPro" id="IPR000717">
    <property type="entry name" value="PCI_dom"/>
</dbReference>
<dbReference type="Proteomes" id="UP000749646">
    <property type="component" value="Unassembled WGS sequence"/>
</dbReference>
<name>A0A9P6IN91_9FUNG</name>
<feature type="chain" id="PRO_5040375384" description="PCI domain-containing protein" evidence="1">
    <location>
        <begin position="18"/>
        <end position="450"/>
    </location>
</feature>
<dbReference type="GO" id="GO:0070390">
    <property type="term" value="C:transcription export complex 2"/>
    <property type="evidence" value="ECO:0007669"/>
    <property type="project" value="TreeGrafter"/>
</dbReference>
<protein>
    <recommendedName>
        <fullName evidence="2">PCI domain-containing protein</fullName>
    </recommendedName>
</protein>
<evidence type="ECO:0000313" key="3">
    <source>
        <dbReference type="EMBL" id="KAF9940288.1"/>
    </source>
</evidence>
<evidence type="ECO:0000313" key="4">
    <source>
        <dbReference type="Proteomes" id="UP000749646"/>
    </source>
</evidence>
<dbReference type="GO" id="GO:0006368">
    <property type="term" value="P:transcription elongation by RNA polymerase II"/>
    <property type="evidence" value="ECO:0007669"/>
    <property type="project" value="TreeGrafter"/>
</dbReference>